<dbReference type="RefSeq" id="WP_155806984.1">
    <property type="nucleotide sequence ID" value="NZ_CP004304.1"/>
</dbReference>
<dbReference type="AlphaFoldDB" id="W5SKI0"/>
<accession>W5SKI0</accession>
<organism evidence="1">
    <name type="scientific">Borrelia crocidurae DOU</name>
    <dbReference type="NCBI Taxonomy" id="1293575"/>
    <lineage>
        <taxon>Bacteria</taxon>
        <taxon>Pseudomonadati</taxon>
        <taxon>Spirochaetota</taxon>
        <taxon>Spirochaetia</taxon>
        <taxon>Spirochaetales</taxon>
        <taxon>Borreliaceae</taxon>
        <taxon>Borrelia</taxon>
    </lineage>
</organism>
<dbReference type="EMBL" id="CP004304">
    <property type="protein sequence ID" value="AHH07173.1"/>
    <property type="molecule type" value="Genomic_DNA"/>
</dbReference>
<reference evidence="1" key="1">
    <citation type="submission" date="2013-02" db="EMBL/GenBank/DDBJ databases">
        <title>Comparative genomics of Borrelia species.</title>
        <authorList>
            <person name="Schwan T.G."/>
            <person name="Raffel S.J."/>
            <person name="Porcella S.F."/>
        </authorList>
    </citation>
    <scope>NUCLEOTIDE SEQUENCE</scope>
    <source>
        <strain evidence="1">DOU</strain>
        <plasmid evidence="1">unnamed</plasmid>
    </source>
</reference>
<gene>
    <name evidence="1" type="ORF">BCD_1107</name>
</gene>
<sequence>MSKETKVNDISKILEDSRQMVRNIMGDSYEYNEESLSKLEENFQKVKNFLEVEKKKKY</sequence>
<dbReference type="HOGENOM" id="CLU_2970263_0_0_12"/>
<keyword evidence="1" id="KW-0614">Plasmid</keyword>
<name>W5SKI0_9SPIR</name>
<proteinExistence type="predicted"/>
<evidence type="ECO:0000313" key="1">
    <source>
        <dbReference type="EMBL" id="AHH07173.1"/>
    </source>
</evidence>
<protein>
    <submittedName>
        <fullName evidence="1">Uncharacterized protein</fullName>
    </submittedName>
</protein>
<geneLocation type="plasmid" evidence="1">
    <name>unnamed</name>
</geneLocation>